<dbReference type="EMBL" id="SGIU01000001">
    <property type="protein sequence ID" value="TAI49450.1"/>
    <property type="molecule type" value="Genomic_DNA"/>
</dbReference>
<reference evidence="2 3" key="1">
    <citation type="submission" date="2019-02" db="EMBL/GenBank/DDBJ databases">
        <title>Draft genome sequence of Muricauda sp. 176CP4-71.</title>
        <authorList>
            <person name="Park J.-S."/>
        </authorList>
    </citation>
    <scope>NUCLEOTIDE SEQUENCE [LARGE SCALE GENOMIC DNA]</scope>
    <source>
        <strain evidence="2 3">176CP4-71</strain>
    </source>
</reference>
<keyword evidence="1" id="KW-0812">Transmembrane</keyword>
<evidence type="ECO:0000256" key="1">
    <source>
        <dbReference type="SAM" id="Phobius"/>
    </source>
</evidence>
<keyword evidence="3" id="KW-1185">Reference proteome</keyword>
<keyword evidence="1" id="KW-1133">Transmembrane helix</keyword>
<feature type="transmembrane region" description="Helical" evidence="1">
    <location>
        <begin position="6"/>
        <end position="26"/>
    </location>
</feature>
<dbReference type="AlphaFoldDB" id="A0A4V2HSX8"/>
<sequence length="62" mass="7461">MFSSGQLIFAILFFVVFIGVMIVSYRRDKNLHQKNYKGVKWIMLSFITFVVFLFLIKYFLKN</sequence>
<name>A0A4V2HSX8_9FLAO</name>
<comment type="caution">
    <text evidence="2">The sequence shown here is derived from an EMBL/GenBank/DDBJ whole genome shotgun (WGS) entry which is preliminary data.</text>
</comment>
<feature type="transmembrane region" description="Helical" evidence="1">
    <location>
        <begin position="38"/>
        <end position="60"/>
    </location>
</feature>
<keyword evidence="1" id="KW-0472">Membrane</keyword>
<evidence type="ECO:0000313" key="2">
    <source>
        <dbReference type="EMBL" id="TAI49450.1"/>
    </source>
</evidence>
<dbReference type="OrthoDB" id="1179726at2"/>
<evidence type="ECO:0000313" key="3">
    <source>
        <dbReference type="Proteomes" id="UP000291981"/>
    </source>
</evidence>
<dbReference type="Proteomes" id="UP000291981">
    <property type="component" value="Unassembled WGS sequence"/>
</dbReference>
<proteinExistence type="predicted"/>
<gene>
    <name evidence="2" type="ORF">EW142_06520</name>
</gene>
<accession>A0A4V2HSX8</accession>
<protein>
    <submittedName>
        <fullName evidence="2">Uncharacterized protein</fullName>
    </submittedName>
</protein>
<organism evidence="2 3">
    <name type="scientific">Flagellimonas allohymeniacidonis</name>
    <dbReference type="NCBI Taxonomy" id="2517819"/>
    <lineage>
        <taxon>Bacteria</taxon>
        <taxon>Pseudomonadati</taxon>
        <taxon>Bacteroidota</taxon>
        <taxon>Flavobacteriia</taxon>
        <taxon>Flavobacteriales</taxon>
        <taxon>Flavobacteriaceae</taxon>
        <taxon>Flagellimonas</taxon>
    </lineage>
</organism>